<sequence>MSTHEMELPETTGTPDTLVDGDGDGDGETGKAGHGENPSAPMDRKPTNKREGTTSLEAALSLVEKLEQIAITGAPSVIPNKDVADFLSRKLARSIAYHPDVRNPAYIRELVDNGFSKRNAQKIVWTARKLSRAISIDAELIQTAPVKAAQSKAVATSPSVRTNADQPNKPRHKRGHTLWNQYPRKFEGYNKDQYKREETPNNPKGTYYPDDKEMAKYGLIWVALGFQMVPEDLPKILPDLKESGLLDIYKVEPKLIQELEKEREIMEAAGKDMRLVPTAPAFGKQRSGGR</sequence>
<evidence type="ECO:0000313" key="2">
    <source>
        <dbReference type="EMBL" id="OCB03918.1"/>
    </source>
</evidence>
<dbReference type="Proteomes" id="UP000093129">
    <property type="component" value="Unassembled WGS sequence"/>
</dbReference>
<feature type="compositionally biased region" description="Polar residues" evidence="1">
    <location>
        <begin position="153"/>
        <end position="166"/>
    </location>
</feature>
<feature type="region of interest" description="Disordered" evidence="1">
    <location>
        <begin position="1"/>
        <end position="53"/>
    </location>
</feature>
<accession>A0A1B9C1R8</accession>
<organism evidence="2 3">
    <name type="scientific">Acidithiobacillus ferrivorans</name>
    <dbReference type="NCBI Taxonomy" id="160808"/>
    <lineage>
        <taxon>Bacteria</taxon>
        <taxon>Pseudomonadati</taxon>
        <taxon>Pseudomonadota</taxon>
        <taxon>Acidithiobacillia</taxon>
        <taxon>Acidithiobacillales</taxon>
        <taxon>Acidithiobacillaceae</taxon>
        <taxon>Acidithiobacillus</taxon>
    </lineage>
</organism>
<dbReference type="EMBL" id="MASQ01000032">
    <property type="protein sequence ID" value="OCB03918.1"/>
    <property type="molecule type" value="Genomic_DNA"/>
</dbReference>
<feature type="region of interest" description="Disordered" evidence="1">
    <location>
        <begin position="152"/>
        <end position="209"/>
    </location>
</feature>
<dbReference type="RefSeq" id="WP_065412517.1">
    <property type="nucleotide sequence ID" value="NZ_MASQ01000032.1"/>
</dbReference>
<proteinExistence type="predicted"/>
<evidence type="ECO:0000313" key="3">
    <source>
        <dbReference type="Proteomes" id="UP000093129"/>
    </source>
</evidence>
<feature type="compositionally biased region" description="Basic and acidic residues" evidence="1">
    <location>
        <begin position="42"/>
        <end position="52"/>
    </location>
</feature>
<name>A0A1B9C1R8_9PROT</name>
<protein>
    <submittedName>
        <fullName evidence="2">Uncharacterized protein</fullName>
    </submittedName>
</protein>
<evidence type="ECO:0000256" key="1">
    <source>
        <dbReference type="SAM" id="MobiDB-lite"/>
    </source>
</evidence>
<dbReference type="AlphaFoldDB" id="A0A1B9C1R8"/>
<comment type="caution">
    <text evidence="2">The sequence shown here is derived from an EMBL/GenBank/DDBJ whole genome shotgun (WGS) entry which is preliminary data.</text>
</comment>
<gene>
    <name evidence="2" type="ORF">BBC27_05740</name>
</gene>
<feature type="compositionally biased region" description="Basic and acidic residues" evidence="1">
    <location>
        <begin position="184"/>
        <end position="199"/>
    </location>
</feature>
<reference evidence="2 3" key="1">
    <citation type="submission" date="2016-07" db="EMBL/GenBank/DDBJ databases">
        <title>Draft genome of a psychrotolerant acidophile Acidithiobacillus ferrivorans strain YL15.</title>
        <authorList>
            <person name="Peng T."/>
            <person name="Ma L."/>
            <person name="Nan M."/>
            <person name="An N."/>
            <person name="Wang M."/>
            <person name="Qiu G."/>
            <person name="Zeng W."/>
        </authorList>
    </citation>
    <scope>NUCLEOTIDE SEQUENCE [LARGE SCALE GENOMIC DNA]</scope>
    <source>
        <strain evidence="2 3">YL15</strain>
    </source>
</reference>